<name>A0ACA9LHV7_9GLOM</name>
<evidence type="ECO:0000313" key="1">
    <source>
        <dbReference type="EMBL" id="CAG8531672.1"/>
    </source>
</evidence>
<reference evidence="1" key="1">
    <citation type="submission" date="2021-06" db="EMBL/GenBank/DDBJ databases">
        <authorList>
            <person name="Kallberg Y."/>
            <person name="Tangrot J."/>
            <person name="Rosling A."/>
        </authorList>
    </citation>
    <scope>NUCLEOTIDE SEQUENCE</scope>
    <source>
        <strain evidence="1">28 12/20/2015</strain>
    </source>
</reference>
<organism evidence="1 2">
    <name type="scientific">Cetraspora pellucida</name>
    <dbReference type="NCBI Taxonomy" id="1433469"/>
    <lineage>
        <taxon>Eukaryota</taxon>
        <taxon>Fungi</taxon>
        <taxon>Fungi incertae sedis</taxon>
        <taxon>Mucoromycota</taxon>
        <taxon>Glomeromycotina</taxon>
        <taxon>Glomeromycetes</taxon>
        <taxon>Diversisporales</taxon>
        <taxon>Gigasporaceae</taxon>
        <taxon>Cetraspora</taxon>
    </lineage>
</organism>
<evidence type="ECO:0000313" key="2">
    <source>
        <dbReference type="Proteomes" id="UP000789366"/>
    </source>
</evidence>
<dbReference type="EMBL" id="CAJVPW010003902">
    <property type="protein sequence ID" value="CAG8531672.1"/>
    <property type="molecule type" value="Genomic_DNA"/>
</dbReference>
<gene>
    <name evidence="1" type="ORF">SPELUC_LOCUS4394</name>
</gene>
<keyword evidence="2" id="KW-1185">Reference proteome</keyword>
<dbReference type="Proteomes" id="UP000789366">
    <property type="component" value="Unassembled WGS sequence"/>
</dbReference>
<sequence length="264" mass="30263">MIPHTEPILFAIVHPHWYLNHDSVPLLSSLPLSINKAISKALYKLEEKYESLSNCRSKATFLHKIEALASEKIIASKAPLSAAIIDKNIKKPVPKHILSECQNEAVTTKERNTKKAMLQLIKDVINVNKDDNCSYRAVAVSLERSENEWSVVRKELKKELNEKKQFYQSIFLANNDYETIIKEIAWVNGPCTFEYWMRMLQMGDVIANTYQRLLYFFSSQINLIFLSHHQPLNRNGALAIAFINNNHYVALVLKSDAPVPLIIN</sequence>
<proteinExistence type="predicted"/>
<protein>
    <submittedName>
        <fullName evidence="1">8867_t:CDS:1</fullName>
    </submittedName>
</protein>
<comment type="caution">
    <text evidence="1">The sequence shown here is derived from an EMBL/GenBank/DDBJ whole genome shotgun (WGS) entry which is preliminary data.</text>
</comment>
<accession>A0ACA9LHV7</accession>